<reference evidence="2 3" key="1">
    <citation type="submission" date="2015-01" db="EMBL/GenBank/DDBJ databases">
        <authorList>
            <person name="Guo J."/>
        </authorList>
    </citation>
    <scope>NUCLEOTIDE SEQUENCE [LARGE SCALE GENOMIC DNA]</scope>
    <source>
        <strain evidence="2 3">DSM 22147</strain>
    </source>
</reference>
<evidence type="ECO:0000313" key="3">
    <source>
        <dbReference type="Proteomes" id="UP000032366"/>
    </source>
</evidence>
<organism evidence="2 3">
    <name type="scientific">Staphylococcus microti</name>
    <dbReference type="NCBI Taxonomy" id="569857"/>
    <lineage>
        <taxon>Bacteria</taxon>
        <taxon>Bacillati</taxon>
        <taxon>Bacillota</taxon>
        <taxon>Bacilli</taxon>
        <taxon>Bacillales</taxon>
        <taxon>Staphylococcaceae</taxon>
        <taxon>Staphylococcus</taxon>
    </lineage>
</organism>
<evidence type="ECO:0000313" key="2">
    <source>
        <dbReference type="EMBL" id="KIX89856.1"/>
    </source>
</evidence>
<feature type="non-terminal residue" evidence="2">
    <location>
        <position position="1"/>
    </location>
</feature>
<dbReference type="EMBL" id="JXWY01000149">
    <property type="protein sequence ID" value="KIX89855.1"/>
    <property type="molecule type" value="Genomic_DNA"/>
</dbReference>
<protein>
    <submittedName>
        <fullName evidence="2">Chromosome partitioning protein ParA</fullName>
    </submittedName>
</protein>
<feature type="non-terminal residue" evidence="2">
    <location>
        <position position="74"/>
    </location>
</feature>
<dbReference type="Gene3D" id="3.40.50.300">
    <property type="entry name" value="P-loop containing nucleotide triphosphate hydrolases"/>
    <property type="match status" value="1"/>
</dbReference>
<accession>A0ABR5C563</accession>
<proteinExistence type="predicted"/>
<name>A0ABR5C563_9STAP</name>
<dbReference type="Proteomes" id="UP000032366">
    <property type="component" value="Unassembled WGS sequence"/>
</dbReference>
<dbReference type="InterPro" id="IPR027417">
    <property type="entry name" value="P-loop_NTPase"/>
</dbReference>
<sequence>TYRIKFEKEPSFMQGIKKLNLEPCIEAVNSNLDILKGDWSLESFDKYVIKNFDEKGEYFLLNSLLKPIKSNYDY</sequence>
<evidence type="ECO:0000313" key="1">
    <source>
        <dbReference type="EMBL" id="KIX89855.1"/>
    </source>
</evidence>
<gene>
    <name evidence="2" type="ORF">TP70_10895</name>
    <name evidence="1" type="ORF">TP70_10900</name>
</gene>
<comment type="caution">
    <text evidence="2">The sequence shown here is derived from an EMBL/GenBank/DDBJ whole genome shotgun (WGS) entry which is preliminary data.</text>
</comment>
<keyword evidence="3" id="KW-1185">Reference proteome</keyword>
<dbReference type="EMBL" id="JXWY01000148">
    <property type="protein sequence ID" value="KIX89856.1"/>
    <property type="molecule type" value="Genomic_DNA"/>
</dbReference>